<reference evidence="3" key="2">
    <citation type="submission" date="2019-09" db="UniProtKB">
        <authorList>
            <consortium name="WormBaseParasite"/>
        </authorList>
    </citation>
    <scope>IDENTIFICATION</scope>
</reference>
<gene>
    <name evidence="1" type="ORF">HPBE_LOCUS5296</name>
</gene>
<dbReference type="WBParaSite" id="HPBE_0000529501-mRNA-1">
    <property type="protein sequence ID" value="HPBE_0000529501-mRNA-1"/>
    <property type="gene ID" value="HPBE_0000529501"/>
</dbReference>
<reference evidence="1 2" key="1">
    <citation type="submission" date="2018-11" db="EMBL/GenBank/DDBJ databases">
        <authorList>
            <consortium name="Pathogen Informatics"/>
        </authorList>
    </citation>
    <scope>NUCLEOTIDE SEQUENCE [LARGE SCALE GENOMIC DNA]</scope>
</reference>
<dbReference type="EMBL" id="UZAH01025447">
    <property type="protein sequence ID" value="VDO64066.1"/>
    <property type="molecule type" value="Genomic_DNA"/>
</dbReference>
<accession>A0A3P7WTJ1</accession>
<dbReference type="AlphaFoldDB" id="A0A183FFI9"/>
<organism evidence="2 3">
    <name type="scientific">Heligmosomoides polygyrus</name>
    <name type="common">Parasitic roundworm</name>
    <dbReference type="NCBI Taxonomy" id="6339"/>
    <lineage>
        <taxon>Eukaryota</taxon>
        <taxon>Metazoa</taxon>
        <taxon>Ecdysozoa</taxon>
        <taxon>Nematoda</taxon>
        <taxon>Chromadorea</taxon>
        <taxon>Rhabditida</taxon>
        <taxon>Rhabditina</taxon>
        <taxon>Rhabditomorpha</taxon>
        <taxon>Strongyloidea</taxon>
        <taxon>Heligmosomidae</taxon>
        <taxon>Heligmosomoides</taxon>
    </lineage>
</organism>
<name>A0A183FFI9_HELPZ</name>
<keyword evidence="2" id="KW-1185">Reference proteome</keyword>
<sequence>MSSKIGWANHAMRVADTLWTGTVNSWIPRVIKTTPGPGFINDLSAGNDGTYRETATYPQFFYALKGRFTVKTVVTVTWLEVGSRLYSIAMRRDSSGAMSPFALRCIGR</sequence>
<evidence type="ECO:0000313" key="3">
    <source>
        <dbReference type="WBParaSite" id="HPBE_0000529501-mRNA-1"/>
    </source>
</evidence>
<evidence type="ECO:0000313" key="1">
    <source>
        <dbReference type="EMBL" id="VDO64066.1"/>
    </source>
</evidence>
<evidence type="ECO:0000313" key="2">
    <source>
        <dbReference type="Proteomes" id="UP000050761"/>
    </source>
</evidence>
<proteinExistence type="predicted"/>
<dbReference type="Proteomes" id="UP000050761">
    <property type="component" value="Unassembled WGS sequence"/>
</dbReference>
<protein>
    <submittedName>
        <fullName evidence="3">NIDO domain-containing protein</fullName>
    </submittedName>
</protein>
<accession>A0A183FFI9</accession>